<organism evidence="2 3">
    <name type="scientific">Extremus antarcticus</name>
    <dbReference type="NCBI Taxonomy" id="702011"/>
    <lineage>
        <taxon>Eukaryota</taxon>
        <taxon>Fungi</taxon>
        <taxon>Dikarya</taxon>
        <taxon>Ascomycota</taxon>
        <taxon>Pezizomycotina</taxon>
        <taxon>Dothideomycetes</taxon>
        <taxon>Dothideomycetidae</taxon>
        <taxon>Mycosphaerellales</taxon>
        <taxon>Extremaceae</taxon>
        <taxon>Extremus</taxon>
    </lineage>
</organism>
<dbReference type="Proteomes" id="UP001271007">
    <property type="component" value="Unassembled WGS sequence"/>
</dbReference>
<accession>A0AAJ0GDL6</accession>
<feature type="region of interest" description="Disordered" evidence="1">
    <location>
        <begin position="442"/>
        <end position="508"/>
    </location>
</feature>
<dbReference type="EMBL" id="JAWDJX010000017">
    <property type="protein sequence ID" value="KAK3053046.1"/>
    <property type="molecule type" value="Genomic_DNA"/>
</dbReference>
<reference evidence="2" key="1">
    <citation type="submission" date="2023-04" db="EMBL/GenBank/DDBJ databases">
        <title>Black Yeasts Isolated from many extreme environments.</title>
        <authorList>
            <person name="Coleine C."/>
            <person name="Stajich J.E."/>
            <person name="Selbmann L."/>
        </authorList>
    </citation>
    <scope>NUCLEOTIDE SEQUENCE</scope>
    <source>
        <strain evidence="2">CCFEE 5312</strain>
    </source>
</reference>
<feature type="compositionally biased region" description="Polar residues" evidence="1">
    <location>
        <begin position="200"/>
        <end position="209"/>
    </location>
</feature>
<name>A0AAJ0GDL6_9PEZI</name>
<feature type="compositionally biased region" description="Low complexity" evidence="1">
    <location>
        <begin position="615"/>
        <end position="638"/>
    </location>
</feature>
<feature type="region of interest" description="Disordered" evidence="1">
    <location>
        <begin position="694"/>
        <end position="749"/>
    </location>
</feature>
<feature type="compositionally biased region" description="Polar residues" evidence="1">
    <location>
        <begin position="727"/>
        <end position="737"/>
    </location>
</feature>
<feature type="compositionally biased region" description="Polar residues" evidence="1">
    <location>
        <begin position="588"/>
        <end position="601"/>
    </location>
</feature>
<feature type="region of interest" description="Disordered" evidence="1">
    <location>
        <begin position="193"/>
        <end position="270"/>
    </location>
</feature>
<gene>
    <name evidence="2" type="ORF">LTR09_005672</name>
</gene>
<feature type="compositionally biased region" description="Basic residues" evidence="1">
    <location>
        <begin position="707"/>
        <end position="716"/>
    </location>
</feature>
<feature type="compositionally biased region" description="Polar residues" evidence="1">
    <location>
        <begin position="59"/>
        <end position="76"/>
    </location>
</feature>
<feature type="compositionally biased region" description="Polar residues" evidence="1">
    <location>
        <begin position="244"/>
        <end position="253"/>
    </location>
</feature>
<feature type="compositionally biased region" description="Acidic residues" evidence="1">
    <location>
        <begin position="480"/>
        <end position="494"/>
    </location>
</feature>
<evidence type="ECO:0000313" key="2">
    <source>
        <dbReference type="EMBL" id="KAK3053046.1"/>
    </source>
</evidence>
<evidence type="ECO:0000313" key="3">
    <source>
        <dbReference type="Proteomes" id="UP001271007"/>
    </source>
</evidence>
<sequence length="778" mass="84700">MATPPEPGGRKVGEYTFTARGDNVEVNLTLNLPVAALSLASRPLVPPSAHPTAARTRILVSSSQENPAPTSAQRSQPAIDDDVDDAILNNVSSLSARPEMSSKALPASSAVSAFEKMRDWQKTHQKSQKSRPTQTSASAGWSVEEDKCLLRGLRQRWTMPKIRKFYRLNDRSDSGLRYRKQYLAAKFPKFEVPAGDSRYEQPSATPGTDQPSSQPPISSPLDCRAQNTTAAPAAPRQVVANPEKTATTVRTGQSSSVPPSSSPPDDLLQDATAAPAVPPQVVRNPENAAAARKNAANQALIRKLAGLDQLAPPVQWPHIPISEPRADGLCEIGQIPFLAIVHPEVIHQDRDEALIKLAVSTTTREGRPEDAQEDFDERKLTLLQNWAMSAQDEVQAERLRELSQRMSHDSRIRHGRPRPGTHRVEKCVEHRRADGTIEIEIETVSETDYDAGMSDDGYDGGQDGSQEEQGEEIMGVYQADDPDEDQGEDNDDNAEVSAGTALPSAKRWLYSPGRVLSEEVAESVHSAGTSAILELGSVDRNMEDDNGSLDRNINDLIPSDAVARDDDMMEDDNDFDLPTAPPMDDVNNDNAPTDEQLQELVQSGDVDMQDGGSISEVSSVVSDSTDTSSEESSVVSSSDESDDDDEANQANEATTGDVRMYDEDKIFLGNTSAPVGRLSPEVVVTRAMTVVTTSSRLSHQAKSERKARQKARKQKHKAEDEKRRVSLATTSTGQSTVLADGTRKPSRREHKLRLQALNAGRTPPTSDCFDEMIATGYC</sequence>
<evidence type="ECO:0000256" key="1">
    <source>
        <dbReference type="SAM" id="MobiDB-lite"/>
    </source>
</evidence>
<feature type="region of interest" description="Disordered" evidence="1">
    <location>
        <begin position="116"/>
        <end position="142"/>
    </location>
</feature>
<protein>
    <submittedName>
        <fullName evidence="2">Uncharacterized protein</fullName>
    </submittedName>
</protein>
<feature type="region of interest" description="Disordered" evidence="1">
    <location>
        <begin position="43"/>
        <end position="80"/>
    </location>
</feature>
<proteinExistence type="predicted"/>
<feature type="region of interest" description="Disordered" evidence="1">
    <location>
        <begin position="534"/>
        <end position="658"/>
    </location>
</feature>
<keyword evidence="3" id="KW-1185">Reference proteome</keyword>
<feature type="compositionally biased region" description="Polar residues" evidence="1">
    <location>
        <begin position="130"/>
        <end position="139"/>
    </location>
</feature>
<dbReference type="AlphaFoldDB" id="A0AAJ0GDL6"/>
<comment type="caution">
    <text evidence="2">The sequence shown here is derived from an EMBL/GenBank/DDBJ whole genome shotgun (WGS) entry which is preliminary data.</text>
</comment>